<dbReference type="InterPro" id="IPR003593">
    <property type="entry name" value="AAA+_ATPase"/>
</dbReference>
<dbReference type="GO" id="GO:0005730">
    <property type="term" value="C:nucleolus"/>
    <property type="evidence" value="ECO:0007669"/>
    <property type="project" value="UniProtKB-SubCell"/>
</dbReference>
<accession>A0A226MDB2</accession>
<dbReference type="CDD" id="cd00009">
    <property type="entry name" value="AAA"/>
    <property type="match status" value="1"/>
</dbReference>
<keyword evidence="5" id="KW-0547">Nucleotide-binding</keyword>
<dbReference type="GO" id="GO:0030687">
    <property type="term" value="C:preribosome, large subunit precursor"/>
    <property type="evidence" value="ECO:0007669"/>
    <property type="project" value="TreeGrafter"/>
</dbReference>
<comment type="caution">
    <text evidence="10">The sequence shown here is derived from an EMBL/GenBank/DDBJ whole genome shotgun (WGS) entry which is preliminary data.</text>
</comment>
<evidence type="ECO:0000256" key="6">
    <source>
        <dbReference type="ARBA" id="ARBA00022840"/>
    </source>
</evidence>
<dbReference type="SUPFAM" id="SSF52540">
    <property type="entry name" value="P-loop containing nucleoside triphosphate hydrolases"/>
    <property type="match status" value="4"/>
</dbReference>
<dbReference type="GO" id="GO:0005524">
    <property type="term" value="F:ATP binding"/>
    <property type="evidence" value="ECO:0007669"/>
    <property type="project" value="UniProtKB-KW"/>
</dbReference>
<protein>
    <recommendedName>
        <fullName evidence="4">Midasin</fullName>
    </recommendedName>
</protein>
<dbReference type="OrthoDB" id="422220at2759"/>
<organism evidence="10 11">
    <name type="scientific">Callipepla squamata</name>
    <name type="common">Scaled quail</name>
    <dbReference type="NCBI Taxonomy" id="9009"/>
    <lineage>
        <taxon>Eukaryota</taxon>
        <taxon>Metazoa</taxon>
        <taxon>Chordata</taxon>
        <taxon>Craniata</taxon>
        <taxon>Vertebrata</taxon>
        <taxon>Euteleostomi</taxon>
        <taxon>Archelosauria</taxon>
        <taxon>Archosauria</taxon>
        <taxon>Dinosauria</taxon>
        <taxon>Saurischia</taxon>
        <taxon>Theropoda</taxon>
        <taxon>Coelurosauria</taxon>
        <taxon>Aves</taxon>
        <taxon>Neognathae</taxon>
        <taxon>Galloanserae</taxon>
        <taxon>Galliformes</taxon>
        <taxon>Odontophoridae</taxon>
        <taxon>Callipepla</taxon>
    </lineage>
</organism>
<dbReference type="GO" id="GO:0000055">
    <property type="term" value="P:ribosomal large subunit export from nucleus"/>
    <property type="evidence" value="ECO:0007669"/>
    <property type="project" value="TreeGrafter"/>
</dbReference>
<dbReference type="Pfam" id="PF17867">
    <property type="entry name" value="AAA_lid_7"/>
    <property type="match status" value="2"/>
</dbReference>
<reference evidence="10 11" key="1">
    <citation type="submission" date="2016-07" db="EMBL/GenBank/DDBJ databases">
        <title>Disparate Historic Effective Population Sizes Predicted by Modern Levels of Genome Diversity for the Scaled Quail (Callipepla squamata) and the Northern Bobwhite (Colinus virginianus): Inferences from First and Second Generation Draft Genome Assemblies for Sympatric New World Quail.</title>
        <authorList>
            <person name="Oldeschulte D.L."/>
            <person name="Halley Y.A."/>
            <person name="Bhattarai E.K."/>
            <person name="Brashear W.A."/>
            <person name="Hill J."/>
            <person name="Metz R.P."/>
            <person name="Johnson C.D."/>
            <person name="Rollins D."/>
            <person name="Peterson M.J."/>
            <person name="Bickhart D.M."/>
            <person name="Decker J.E."/>
            <person name="Seabury C.M."/>
        </authorList>
    </citation>
    <scope>NUCLEOTIDE SEQUENCE [LARGE SCALE GENOMIC DNA]</scope>
    <source>
        <strain evidence="10 11">Texas</strain>
        <tissue evidence="10">Leg muscle</tissue>
    </source>
</reference>
<dbReference type="InterPro" id="IPR011704">
    <property type="entry name" value="ATPase_dyneun-rel_AAA"/>
</dbReference>
<dbReference type="EMBL" id="MCFN01001300">
    <property type="protein sequence ID" value="OXB53273.1"/>
    <property type="molecule type" value="Genomic_DNA"/>
</dbReference>
<gene>
    <name evidence="10" type="ORF">ASZ78_001314</name>
</gene>
<dbReference type="PRINTS" id="PR00830">
    <property type="entry name" value="ENDOLAPTASE"/>
</dbReference>
<comment type="similarity">
    <text evidence="3">Belongs to the midasin family.</text>
</comment>
<dbReference type="InterPro" id="IPR040848">
    <property type="entry name" value="AAA_lid_7"/>
</dbReference>
<dbReference type="InterPro" id="IPR048617">
    <property type="entry name" value="MDN1_AAA_lid_4"/>
</dbReference>
<dbReference type="AlphaFoldDB" id="A0A226MDB2"/>
<comment type="subcellular location">
    <subcellularLocation>
        <location evidence="1">Nucleus</location>
        <location evidence="1">Nucleolus</location>
    </subcellularLocation>
    <subcellularLocation>
        <location evidence="2">Nucleus</location>
        <location evidence="2">Nucleoplasm</location>
    </subcellularLocation>
</comment>
<dbReference type="STRING" id="9009.A0A226MDB2"/>
<dbReference type="GO" id="GO:0000027">
    <property type="term" value="P:ribosomal large subunit assembly"/>
    <property type="evidence" value="ECO:0007669"/>
    <property type="project" value="TreeGrafter"/>
</dbReference>
<evidence type="ECO:0000256" key="4">
    <source>
        <dbReference type="ARBA" id="ARBA00017143"/>
    </source>
</evidence>
<dbReference type="FunFam" id="3.40.50.300:FF:000956">
    <property type="entry name" value="Midasin"/>
    <property type="match status" value="1"/>
</dbReference>
<evidence type="ECO:0000256" key="2">
    <source>
        <dbReference type="ARBA" id="ARBA00004642"/>
    </source>
</evidence>
<dbReference type="InterPro" id="IPR027417">
    <property type="entry name" value="P-loop_NTPase"/>
</dbReference>
<feature type="domain" description="AAA+ ATPase" evidence="9">
    <location>
        <begin position="618"/>
        <end position="735"/>
    </location>
</feature>
<evidence type="ECO:0000313" key="11">
    <source>
        <dbReference type="Proteomes" id="UP000198323"/>
    </source>
</evidence>
<keyword evidence="7" id="KW-0143">Chaperone</keyword>
<keyword evidence="6" id="KW-0067">ATP-binding</keyword>
<dbReference type="FunFam" id="3.40.50.300:FF:000142">
    <property type="entry name" value="Midasin"/>
    <property type="match status" value="1"/>
</dbReference>
<dbReference type="Pfam" id="PF07728">
    <property type="entry name" value="AAA_5"/>
    <property type="match status" value="4"/>
</dbReference>
<keyword evidence="11" id="KW-1185">Reference proteome</keyword>
<proteinExistence type="inferred from homology"/>
<dbReference type="GO" id="GO:0016887">
    <property type="term" value="F:ATP hydrolysis activity"/>
    <property type="evidence" value="ECO:0007669"/>
    <property type="project" value="InterPro"/>
</dbReference>
<dbReference type="Pfam" id="PF21108">
    <property type="entry name" value="MDN1_4th"/>
    <property type="match status" value="1"/>
</dbReference>
<dbReference type="PANTHER" id="PTHR48103:SF2">
    <property type="entry name" value="MIDASIN"/>
    <property type="match status" value="1"/>
</dbReference>
<evidence type="ECO:0000256" key="7">
    <source>
        <dbReference type="ARBA" id="ARBA00023186"/>
    </source>
</evidence>
<dbReference type="GO" id="GO:0005654">
    <property type="term" value="C:nucleoplasm"/>
    <property type="evidence" value="ECO:0007669"/>
    <property type="project" value="UniProtKB-SubCell"/>
</dbReference>
<evidence type="ECO:0000256" key="5">
    <source>
        <dbReference type="ARBA" id="ARBA00022741"/>
    </source>
</evidence>
<feature type="domain" description="AAA+ ATPase" evidence="9">
    <location>
        <begin position="318"/>
        <end position="487"/>
    </location>
</feature>
<dbReference type="Proteomes" id="UP000198323">
    <property type="component" value="Unassembled WGS sequence"/>
</dbReference>
<dbReference type="Gene3D" id="3.40.50.300">
    <property type="entry name" value="P-loop containing nucleotide triphosphate hydrolases"/>
    <property type="match status" value="4"/>
</dbReference>
<evidence type="ECO:0000313" key="10">
    <source>
        <dbReference type="EMBL" id="OXB53273.1"/>
    </source>
</evidence>
<dbReference type="FunFam" id="3.40.50.300:FF:004550">
    <property type="entry name" value="Midasin"/>
    <property type="match status" value="1"/>
</dbReference>
<evidence type="ECO:0000256" key="8">
    <source>
        <dbReference type="ARBA" id="ARBA00023242"/>
    </source>
</evidence>
<evidence type="ECO:0000259" key="9">
    <source>
        <dbReference type="SMART" id="SM00382"/>
    </source>
</evidence>
<evidence type="ECO:0000256" key="1">
    <source>
        <dbReference type="ARBA" id="ARBA00004604"/>
    </source>
</evidence>
<sequence length="1057" mass="118845">MRVSSTSVISSQQIPKPQGGRFIHIEGYWVSAGDKEPTVDETYVLTPSVKLNLKDIVRVVSAGYVYSFFFSCVLIDAMRKGYWIVLDELNLAPTDVLEALNRLLDDNRELFITETQEVVKADPHFMLFATQNPPGLYGGRKVLSRAFRNRFVELHFDELPSAELETILHKRCSLPPSYCSKLVKVMLDLQSYRRGSTVFAGKHGFITLRDLFRWAERYRLAEQLEKDYDWLQHLANDGFMLLAGRVRKPEEVDVIQRVIEKHFKKRIYPESLFSEESVRKLLAKSSTQMSVMGRDFKHIVWTQGMRRLAVLVGRALEFGEPVLLVGETGCGKTTICQIFAALTNQKLYSVNCHLHMETSDFLGGLRPIRQRSNDQEEYDGSRLFEWCDGPLVLAMKEEGFFLLDEISLADDSVLERLNSVLEAEKTLVLAEKGGQDDEENEVELLVAGKKFRILATMNPGGDFGKKELSPALRNRFTEIWCPQSNGRDDLIQIVKHNLHPGLSLGGINHQGADVAELMMDFVEWLTNQEFGRQCILSVRDILSWVNFMNVMAEKSNPAKEHSHLYISPVMSFIHAACLVYIDGIGSGPVLQRNSITDYALNAGTTAVNAQRLLRALQLNKPILLEGSPGVGKTSLVAALAKASGNCLVRINLSEQTDVTDLFGTDLPVEGGRGGEFAWRDGPLLAALKAGHWIVLDEVYVDPLAAADMEFIGSTLFPAIDKSIISKMVAFNNKIDKEVMAEKKWGQKGGPWEFNLRDLFRWCQLMLVDQSPGGYDPGQHVFLVYGERMRTREDKEKVISVFRDVFGQEASVYTGTRDFHITPYNIQIGYSILSRGNYIPRPGRNLSLLHHSLQTLESIMKCVHMSWMVILVGPAAVGKTSLVELLAHLTGHRLKIMAMNSAMDTTELLGGFEQVDINRPWLRLLEKVESVVSALVRDSLLLTEICADDAELVLRAWSNFILNYKPKSLGEGGRSVTAELVSKLEGILVLTQRLNNKISSYSKAEFAVLVEEFRRLKLQQVQAADSNSLGTFEWVDGMLVQALQCGDWLLMDNVNFCK</sequence>
<evidence type="ECO:0000256" key="3">
    <source>
        <dbReference type="ARBA" id="ARBA00007188"/>
    </source>
</evidence>
<dbReference type="SMART" id="SM00382">
    <property type="entry name" value="AAA"/>
    <property type="match status" value="2"/>
</dbReference>
<dbReference type="PANTHER" id="PTHR48103">
    <property type="entry name" value="MIDASIN-RELATED"/>
    <property type="match status" value="1"/>
</dbReference>
<keyword evidence="8" id="KW-0539">Nucleus</keyword>
<name>A0A226MDB2_CALSU</name>